<keyword evidence="3" id="KW-1185">Reference proteome</keyword>
<dbReference type="EMBL" id="JABEND010000005">
    <property type="protein sequence ID" value="NNG36084.1"/>
    <property type="molecule type" value="Genomic_DNA"/>
</dbReference>
<feature type="region of interest" description="Disordered" evidence="1">
    <location>
        <begin position="68"/>
        <end position="103"/>
    </location>
</feature>
<dbReference type="Proteomes" id="UP000562984">
    <property type="component" value="Unassembled WGS sequence"/>
</dbReference>
<evidence type="ECO:0000256" key="1">
    <source>
        <dbReference type="SAM" id="MobiDB-lite"/>
    </source>
</evidence>
<evidence type="ECO:0000313" key="3">
    <source>
        <dbReference type="Proteomes" id="UP000562984"/>
    </source>
</evidence>
<evidence type="ECO:0000313" key="2">
    <source>
        <dbReference type="EMBL" id="NNG36084.1"/>
    </source>
</evidence>
<dbReference type="RefSeq" id="WP_171199778.1">
    <property type="nucleotide sequence ID" value="NZ_JABEND010000005.1"/>
</dbReference>
<dbReference type="AlphaFoldDB" id="A0A849A516"/>
<comment type="caution">
    <text evidence="2">The sequence shown here is derived from an EMBL/GenBank/DDBJ whole genome shotgun (WGS) entry which is preliminary data.</text>
</comment>
<protein>
    <submittedName>
        <fullName evidence="2">Uncharacterized protein</fullName>
    </submittedName>
</protein>
<sequence>MSQPPLPAPTNAALIPAAPWLIPGVAPQLQAEQPELVAAVVEAARWLLQRSSVVELLIATAGGVTAGGVLHPSELPDPRWQRHPYGRAGRHNDSDADSDALDPADPAAAGWWVGRAVLAGAAGSAGTASPADAVPASVGLLLLADGALSHPGGPLAPAPEQRREVVAASADAERRERHWQADALAGRSERRQPASHRADPTGASLPMALRAMADRQEDGQKWCGAGRFFGAPYGVGYHVYRWWR</sequence>
<proteinExistence type="predicted"/>
<feature type="compositionally biased region" description="Basic and acidic residues" evidence="1">
    <location>
        <begin position="187"/>
        <end position="199"/>
    </location>
</feature>
<reference evidence="2 3" key="1">
    <citation type="submission" date="2020-05" db="EMBL/GenBank/DDBJ databases">
        <title>Nakamurella sp. DB0629 isolated from air conditioner.</title>
        <authorList>
            <person name="Kim D.H."/>
            <person name="Kim D.-U."/>
        </authorList>
    </citation>
    <scope>NUCLEOTIDE SEQUENCE [LARGE SCALE GENOMIC DNA]</scope>
    <source>
        <strain evidence="2 3">DB0629</strain>
    </source>
</reference>
<name>A0A849A516_9ACTN</name>
<accession>A0A849A516</accession>
<gene>
    <name evidence="2" type="ORF">HKD39_10225</name>
</gene>
<organism evidence="2 3">
    <name type="scientific">Nakamurella aerolata</name>
    <dbReference type="NCBI Taxonomy" id="1656892"/>
    <lineage>
        <taxon>Bacteria</taxon>
        <taxon>Bacillati</taxon>
        <taxon>Actinomycetota</taxon>
        <taxon>Actinomycetes</taxon>
        <taxon>Nakamurellales</taxon>
        <taxon>Nakamurellaceae</taxon>
        <taxon>Nakamurella</taxon>
    </lineage>
</organism>
<feature type="region of interest" description="Disordered" evidence="1">
    <location>
        <begin position="181"/>
        <end position="202"/>
    </location>
</feature>